<accession>A0A2P5XBQ9</accession>
<proteinExistence type="predicted"/>
<reference evidence="1 2" key="1">
    <citation type="submission" date="2015-01" db="EMBL/GenBank/DDBJ databases">
        <title>Genome of allotetraploid Gossypium barbadense reveals genomic plasticity and fiber elongation in cotton evolution.</title>
        <authorList>
            <person name="Chen X."/>
            <person name="Liu X."/>
            <person name="Zhao B."/>
            <person name="Zheng H."/>
            <person name="Hu Y."/>
            <person name="Lu G."/>
            <person name="Yang C."/>
            <person name="Chen J."/>
            <person name="Shan C."/>
            <person name="Zhang L."/>
            <person name="Zhou Y."/>
            <person name="Wang L."/>
            <person name="Guo W."/>
            <person name="Bai Y."/>
            <person name="Ruan J."/>
            <person name="Shangguan X."/>
            <person name="Mao Y."/>
            <person name="Jiang J."/>
            <person name="Zhu Y."/>
            <person name="Lei J."/>
            <person name="Kang H."/>
            <person name="Chen S."/>
            <person name="He X."/>
            <person name="Wang R."/>
            <person name="Wang Y."/>
            <person name="Chen J."/>
            <person name="Wang L."/>
            <person name="Yu S."/>
            <person name="Wang B."/>
            <person name="Wei J."/>
            <person name="Song S."/>
            <person name="Lu X."/>
            <person name="Gao Z."/>
            <person name="Gu W."/>
            <person name="Deng X."/>
            <person name="Ma D."/>
            <person name="Wang S."/>
            <person name="Liang W."/>
            <person name="Fang L."/>
            <person name="Cai C."/>
            <person name="Zhu X."/>
            <person name="Zhou B."/>
            <person name="Zhang Y."/>
            <person name="Chen Z."/>
            <person name="Xu S."/>
            <person name="Zhu R."/>
            <person name="Wang S."/>
            <person name="Zhang T."/>
            <person name="Zhao G."/>
        </authorList>
    </citation>
    <scope>NUCLEOTIDE SEQUENCE [LARGE SCALE GENOMIC DNA]</scope>
    <source>
        <strain evidence="2">cv. Xinhai21</strain>
        <tissue evidence="1">Leaf</tissue>
    </source>
</reference>
<dbReference type="Proteomes" id="UP000239757">
    <property type="component" value="Unassembled WGS sequence"/>
</dbReference>
<dbReference type="EMBL" id="KZ665227">
    <property type="protein sequence ID" value="PPS00770.1"/>
    <property type="molecule type" value="Genomic_DNA"/>
</dbReference>
<dbReference type="OrthoDB" id="952809at2759"/>
<dbReference type="PANTHER" id="PTHR36030:SF1">
    <property type="entry name" value="CALMODULIN-BINDING DOMAIN-CONTAINING PROTEIN"/>
    <property type="match status" value="1"/>
</dbReference>
<protein>
    <submittedName>
        <fullName evidence="1">Uncharacterized protein</fullName>
    </submittedName>
</protein>
<gene>
    <name evidence="1" type="ORF">GOBAR_AA19874</name>
</gene>
<name>A0A2P5XBQ9_GOSBA</name>
<evidence type="ECO:0000313" key="2">
    <source>
        <dbReference type="Proteomes" id="UP000239757"/>
    </source>
</evidence>
<organism evidence="1 2">
    <name type="scientific">Gossypium barbadense</name>
    <name type="common">Sea Island cotton</name>
    <name type="synonym">Hibiscus barbadensis</name>
    <dbReference type="NCBI Taxonomy" id="3634"/>
    <lineage>
        <taxon>Eukaryota</taxon>
        <taxon>Viridiplantae</taxon>
        <taxon>Streptophyta</taxon>
        <taxon>Embryophyta</taxon>
        <taxon>Tracheophyta</taxon>
        <taxon>Spermatophyta</taxon>
        <taxon>Magnoliopsida</taxon>
        <taxon>eudicotyledons</taxon>
        <taxon>Gunneridae</taxon>
        <taxon>Pentapetalae</taxon>
        <taxon>rosids</taxon>
        <taxon>malvids</taxon>
        <taxon>Malvales</taxon>
        <taxon>Malvaceae</taxon>
        <taxon>Malvoideae</taxon>
        <taxon>Gossypium</taxon>
    </lineage>
</organism>
<evidence type="ECO:0000313" key="1">
    <source>
        <dbReference type="EMBL" id="PPS00770.1"/>
    </source>
</evidence>
<dbReference type="PANTHER" id="PTHR36030">
    <property type="entry name" value="CALMODULIN-BINDING DOMAIN-CONTAINING PROTEIN"/>
    <property type="match status" value="1"/>
</dbReference>
<dbReference type="AlphaFoldDB" id="A0A2P5XBQ9"/>
<sequence length="123" mass="13626">METTQKKKGFFKSKVLPKSLSRAIAKLGSGGSRMVSPPTNTAQNMANYSTIPMVLMSKQPTGSSHQHKAVSYFNKSPSFYDHNGFANETWGRGDDNVDSMATTFILNVKERFKFDGELSRCHG</sequence>